<evidence type="ECO:0000256" key="1">
    <source>
        <dbReference type="ARBA" id="ARBA00004141"/>
    </source>
</evidence>
<keyword evidence="4 5" id="KW-0472">Membrane</keyword>
<dbReference type="InterPro" id="IPR036259">
    <property type="entry name" value="MFS_trans_sf"/>
</dbReference>
<dbReference type="Proteomes" id="UP000002036">
    <property type="component" value="Chromosome E"/>
</dbReference>
<dbReference type="GO" id="GO:0015244">
    <property type="term" value="F:fluconazole transmembrane transporter activity"/>
    <property type="evidence" value="ECO:0007669"/>
    <property type="project" value="TreeGrafter"/>
</dbReference>
<dbReference type="eggNOG" id="KOG0255">
    <property type="taxonomic scope" value="Eukaryota"/>
</dbReference>
<feature type="transmembrane region" description="Helical" evidence="5">
    <location>
        <begin position="447"/>
        <end position="472"/>
    </location>
</feature>
<dbReference type="NCBIfam" id="TIGR00880">
    <property type="entry name" value="2_A_01_02"/>
    <property type="match status" value="1"/>
</dbReference>
<dbReference type="EMBL" id="CU928169">
    <property type="protein sequence ID" value="CAR23074.1"/>
    <property type="molecule type" value="Genomic_DNA"/>
</dbReference>
<dbReference type="GO" id="GO:0005886">
    <property type="term" value="C:plasma membrane"/>
    <property type="evidence" value="ECO:0007669"/>
    <property type="project" value="TreeGrafter"/>
</dbReference>
<proteinExistence type="predicted"/>
<dbReference type="RefSeq" id="XP_002553511.1">
    <property type="nucleotide sequence ID" value="XM_002553465.1"/>
</dbReference>
<feature type="transmembrane region" description="Helical" evidence="5">
    <location>
        <begin position="176"/>
        <end position="193"/>
    </location>
</feature>
<keyword evidence="2 5" id="KW-0812">Transmembrane</keyword>
<dbReference type="InterPro" id="IPR001958">
    <property type="entry name" value="Tet-R_TetA/multi-R_MdtG-like"/>
</dbReference>
<dbReference type="InterPro" id="IPR020846">
    <property type="entry name" value="MFS_dom"/>
</dbReference>
<dbReference type="HOGENOM" id="CLU_008455_11_1_1"/>
<feature type="transmembrane region" description="Helical" evidence="5">
    <location>
        <begin position="383"/>
        <end position="403"/>
    </location>
</feature>
<dbReference type="KEGG" id="lth:KLTH0E00528g"/>
<evidence type="ECO:0000256" key="2">
    <source>
        <dbReference type="ARBA" id="ARBA00022692"/>
    </source>
</evidence>
<dbReference type="InterPro" id="IPR011701">
    <property type="entry name" value="MFS"/>
</dbReference>
<dbReference type="CDD" id="cd17323">
    <property type="entry name" value="MFS_Tpo1_MDR_like"/>
    <property type="match status" value="1"/>
</dbReference>
<evidence type="ECO:0000313" key="7">
    <source>
        <dbReference type="EMBL" id="CAR23074.1"/>
    </source>
</evidence>
<dbReference type="SUPFAM" id="SSF103473">
    <property type="entry name" value="MFS general substrate transporter"/>
    <property type="match status" value="1"/>
</dbReference>
<accession>C5DH13</accession>
<dbReference type="GeneID" id="8291648"/>
<dbReference type="GO" id="GO:1990961">
    <property type="term" value="P:xenobiotic detoxification by transmembrane export across the plasma membrane"/>
    <property type="evidence" value="ECO:0007669"/>
    <property type="project" value="TreeGrafter"/>
</dbReference>
<evidence type="ECO:0000256" key="3">
    <source>
        <dbReference type="ARBA" id="ARBA00022989"/>
    </source>
</evidence>
<dbReference type="InParanoid" id="C5DH13"/>
<evidence type="ECO:0000256" key="5">
    <source>
        <dbReference type="SAM" id="Phobius"/>
    </source>
</evidence>
<feature type="transmembrane region" description="Helical" evidence="5">
    <location>
        <begin position="232"/>
        <end position="256"/>
    </location>
</feature>
<comment type="subcellular location">
    <subcellularLocation>
        <location evidence="1">Membrane</location>
        <topology evidence="1">Multi-pass membrane protein</topology>
    </subcellularLocation>
</comment>
<feature type="transmembrane region" description="Helical" evidence="5">
    <location>
        <begin position="268"/>
        <end position="287"/>
    </location>
</feature>
<dbReference type="FunFam" id="1.20.1250.20:FF:000011">
    <property type="entry name" value="MFS multidrug transporter, putative"/>
    <property type="match status" value="1"/>
</dbReference>
<dbReference type="FunCoup" id="C5DH13">
    <property type="interactions" value="22"/>
</dbReference>
<feature type="domain" description="Major facilitator superfamily (MFS) profile" evidence="6">
    <location>
        <begin position="110"/>
        <end position="545"/>
    </location>
</feature>
<reference evidence="7 8" key="1">
    <citation type="journal article" date="2009" name="Genome Res.">
        <title>Comparative genomics of protoploid Saccharomycetaceae.</title>
        <authorList>
            <consortium name="The Genolevures Consortium"/>
            <person name="Souciet J.-L."/>
            <person name="Dujon B."/>
            <person name="Gaillardin C."/>
            <person name="Johnston M."/>
            <person name="Baret P.V."/>
            <person name="Cliften P."/>
            <person name="Sherman D.J."/>
            <person name="Weissenbach J."/>
            <person name="Westhof E."/>
            <person name="Wincker P."/>
            <person name="Jubin C."/>
            <person name="Poulain J."/>
            <person name="Barbe V."/>
            <person name="Segurens B."/>
            <person name="Artiguenave F."/>
            <person name="Anthouard V."/>
            <person name="Vacherie B."/>
            <person name="Val M.-E."/>
            <person name="Fulton R.S."/>
            <person name="Minx P."/>
            <person name="Wilson R."/>
            <person name="Durrens P."/>
            <person name="Jean G."/>
            <person name="Marck C."/>
            <person name="Martin T."/>
            <person name="Nikolski M."/>
            <person name="Rolland T."/>
            <person name="Seret M.-L."/>
            <person name="Casaregola S."/>
            <person name="Despons L."/>
            <person name="Fairhead C."/>
            <person name="Fischer G."/>
            <person name="Lafontaine I."/>
            <person name="Leh V."/>
            <person name="Lemaire M."/>
            <person name="de Montigny J."/>
            <person name="Neuveglise C."/>
            <person name="Thierry A."/>
            <person name="Blanc-Lenfle I."/>
            <person name="Bleykasten C."/>
            <person name="Diffels J."/>
            <person name="Fritsch E."/>
            <person name="Frangeul L."/>
            <person name="Goeffon A."/>
            <person name="Jauniaux N."/>
            <person name="Kachouri-Lafond R."/>
            <person name="Payen C."/>
            <person name="Potier S."/>
            <person name="Pribylova L."/>
            <person name="Ozanne C."/>
            <person name="Richard G.-F."/>
            <person name="Sacerdot C."/>
            <person name="Straub M.-L."/>
            <person name="Talla E."/>
        </authorList>
    </citation>
    <scope>NUCLEOTIDE SEQUENCE [LARGE SCALE GENOMIC DNA]</scope>
    <source>
        <strain evidence="8">ATCC 56472 / CBS 6340 / NRRL Y-8284</strain>
    </source>
</reference>
<organism evidence="7 8">
    <name type="scientific">Lachancea thermotolerans (strain ATCC 56472 / CBS 6340 / NRRL Y-8284)</name>
    <name type="common">Yeast</name>
    <name type="synonym">Kluyveromyces thermotolerans</name>
    <dbReference type="NCBI Taxonomy" id="559295"/>
    <lineage>
        <taxon>Eukaryota</taxon>
        <taxon>Fungi</taxon>
        <taxon>Dikarya</taxon>
        <taxon>Ascomycota</taxon>
        <taxon>Saccharomycotina</taxon>
        <taxon>Saccharomycetes</taxon>
        <taxon>Saccharomycetales</taxon>
        <taxon>Saccharomycetaceae</taxon>
        <taxon>Lachancea</taxon>
    </lineage>
</organism>
<sequence length="552" mass="61984">MKAFCFLASKQSKEHIVKMYKKSFKNIFLLDVLERFHLVALDSNFAQQATNTSLWDVPKPSCDLERSIYESSSHSSGPNIQEKDTFLVDWNGPKDCENPLNWSRLKKGFVVFQVMLLTCATYMGASIYTPGQEYIQHEFGVGHVVGTLNLSLYVLGYGLGPIVFSPLSEVASVGRQQIYIVTLFFFMLFQVGAATVKNIGGLLVIRFISGVLCSPSLATGGGTMGDIIKPEIVSVFIGLWAIGAVAAPVVAPLLGAAMVQAKGWRYDFWLLMWISAATLILLVVFFPETQHQNILHRHAVRVRKETGDLRYYTRQERVDAEIKATSFMKELFVRPFLIMALEPAVLAFDIYIAVCYGAFYLFFEAFPLVFIGIYNFTLVEMGLAFLGFCIGCLLAYAALLVYLAKYIGPKFKNNTFTPEDFLPLSMAVCWALPLSLFMFGWTARVHWILPIIAEVFFVINVFNLFQSAFAYLAFCYPRYLASVFASNGFCRSVFACAFPLFGRAMYEKLGSEEYPVAWGSSLIGFCSIGLAVIPFFFYKFGPRMRGKSRYAN</sequence>
<evidence type="ECO:0000313" key="8">
    <source>
        <dbReference type="Proteomes" id="UP000002036"/>
    </source>
</evidence>
<dbReference type="AlphaFoldDB" id="C5DH13"/>
<feature type="transmembrane region" description="Helical" evidence="5">
    <location>
        <begin position="140"/>
        <end position="164"/>
    </location>
</feature>
<dbReference type="PANTHER" id="PTHR23502:SF23">
    <property type="entry name" value="FLUCONAZOLE RESISTANCE PROTEIN 1"/>
    <property type="match status" value="1"/>
</dbReference>
<dbReference type="OrthoDB" id="3357846at2759"/>
<feature type="transmembrane region" description="Helical" evidence="5">
    <location>
        <begin position="336"/>
        <end position="363"/>
    </location>
</feature>
<feature type="transmembrane region" description="Helical" evidence="5">
    <location>
        <begin position="424"/>
        <end position="441"/>
    </location>
</feature>
<keyword evidence="3 5" id="KW-1133">Transmembrane helix</keyword>
<evidence type="ECO:0000259" key="6">
    <source>
        <dbReference type="PROSITE" id="PS50850"/>
    </source>
</evidence>
<dbReference type="Pfam" id="PF07690">
    <property type="entry name" value="MFS_1"/>
    <property type="match status" value="1"/>
</dbReference>
<keyword evidence="8" id="KW-1185">Reference proteome</keyword>
<feature type="transmembrane region" description="Helical" evidence="5">
    <location>
        <begin position="479"/>
        <end position="501"/>
    </location>
</feature>
<dbReference type="OMA" id="CYQAHAY"/>
<name>C5DH13_LACTC</name>
<gene>
    <name evidence="7" type="ordered locus">KLTH0E00528g</name>
</gene>
<dbReference type="Gene3D" id="1.20.1250.20">
    <property type="entry name" value="MFS general substrate transporter like domains"/>
    <property type="match status" value="1"/>
</dbReference>
<dbReference type="GO" id="GO:0042910">
    <property type="term" value="F:xenobiotic transmembrane transporter activity"/>
    <property type="evidence" value="ECO:0007669"/>
    <property type="project" value="InterPro"/>
</dbReference>
<dbReference type="PROSITE" id="PS50850">
    <property type="entry name" value="MFS"/>
    <property type="match status" value="1"/>
</dbReference>
<dbReference type="PANTHER" id="PTHR23502">
    <property type="entry name" value="MAJOR FACILITATOR SUPERFAMILY"/>
    <property type="match status" value="1"/>
</dbReference>
<feature type="transmembrane region" description="Helical" evidence="5">
    <location>
        <begin position="199"/>
        <end position="220"/>
    </location>
</feature>
<feature type="transmembrane region" description="Helical" evidence="5">
    <location>
        <begin position="516"/>
        <end position="538"/>
    </location>
</feature>
<evidence type="ECO:0000256" key="4">
    <source>
        <dbReference type="ARBA" id="ARBA00023136"/>
    </source>
</evidence>
<feature type="transmembrane region" description="Helical" evidence="5">
    <location>
        <begin position="109"/>
        <end position="128"/>
    </location>
</feature>
<protein>
    <submittedName>
        <fullName evidence="7">KLTH0E00528p</fullName>
    </submittedName>
</protein>